<dbReference type="GO" id="GO:0004853">
    <property type="term" value="F:uroporphyrinogen decarboxylase activity"/>
    <property type="evidence" value="ECO:0007669"/>
    <property type="project" value="UniProtKB-EC"/>
</dbReference>
<dbReference type="PANTHER" id="PTHR47099">
    <property type="entry name" value="METHYLCOBAMIDE:COM METHYLTRANSFERASE MTBA"/>
    <property type="match status" value="1"/>
</dbReference>
<feature type="domain" description="Uroporphyrinogen decarboxylase (URO-D)" evidence="1">
    <location>
        <begin position="182"/>
        <end position="341"/>
    </location>
</feature>
<dbReference type="Pfam" id="PF01208">
    <property type="entry name" value="URO-D"/>
    <property type="match status" value="1"/>
</dbReference>
<dbReference type="EC" id="4.1.1.37" evidence="2"/>
<protein>
    <submittedName>
        <fullName evidence="2">Uroporphyrinogen decarboxylase</fullName>
        <ecNumber evidence="2">4.1.1.37</ecNumber>
    </submittedName>
</protein>
<dbReference type="AlphaFoldDB" id="A0A1E3AF21"/>
<dbReference type="InterPro" id="IPR052024">
    <property type="entry name" value="Methanogen_methyltrans"/>
</dbReference>
<keyword evidence="2" id="KW-0456">Lyase</keyword>
<dbReference type="Gene3D" id="3.20.20.210">
    <property type="match status" value="1"/>
</dbReference>
<gene>
    <name evidence="2" type="primary">hemE_2</name>
    <name evidence="2" type="ORF">BEI61_03232</name>
</gene>
<reference evidence="2 3" key="1">
    <citation type="submission" date="2016-07" db="EMBL/GenBank/DDBJ databases">
        <title>Characterization of isolates of Eisenbergiella tayi derived from blood cultures, using whole genome sequencing.</title>
        <authorList>
            <person name="Burdz T."/>
            <person name="Wiebe D."/>
            <person name="Huynh C."/>
            <person name="Bernard K."/>
        </authorList>
    </citation>
    <scope>NUCLEOTIDE SEQUENCE [LARGE SCALE GENOMIC DNA]</scope>
    <source>
        <strain evidence="2 3">NML 110608</strain>
    </source>
</reference>
<name>A0A1E3AF21_9FIRM</name>
<evidence type="ECO:0000313" key="3">
    <source>
        <dbReference type="Proteomes" id="UP000094067"/>
    </source>
</evidence>
<dbReference type="EMBL" id="MCGH01000002">
    <property type="protein sequence ID" value="ODM07342.1"/>
    <property type="molecule type" value="Genomic_DNA"/>
</dbReference>
<dbReference type="SUPFAM" id="SSF51726">
    <property type="entry name" value="UROD/MetE-like"/>
    <property type="match status" value="1"/>
</dbReference>
<evidence type="ECO:0000259" key="1">
    <source>
        <dbReference type="Pfam" id="PF01208"/>
    </source>
</evidence>
<dbReference type="InterPro" id="IPR000257">
    <property type="entry name" value="Uroporphyrinogen_deCOase"/>
</dbReference>
<dbReference type="Proteomes" id="UP000094067">
    <property type="component" value="Unassembled WGS sequence"/>
</dbReference>
<dbReference type="GO" id="GO:0006779">
    <property type="term" value="P:porphyrin-containing compound biosynthetic process"/>
    <property type="evidence" value="ECO:0007669"/>
    <property type="project" value="InterPro"/>
</dbReference>
<dbReference type="InterPro" id="IPR038071">
    <property type="entry name" value="UROD/MetE-like_sf"/>
</dbReference>
<sequence length="352" mass="39941">MSLKDGMAAICLEMPDKVPRTEYSADFHWELVSKVTGIEVDSKSPSEIQNRAASALRREWDYGFVWNTLIGADALDSCRTRMGHAEYAAGGTDYSTRVECPFEDPEEAFDFSPEEVYGLPDERQLTARFNEDYRRKMEATPDAVNTTGVYITMISGLLEIFGWDILLMAMGIDAKAFGDTANRYGTWIQHYFNALARCDAPVVKVHDDITWTSGAFARPDWYREFIFPNYKRLFAPLREAGKKIIFTSDGNYTEFIDDIADCGVSGFVMEPSTDMKYVAEKYGKTHSFIGNADTRILLSGSREEIYSEVKRCMDIGKVCPGFIMAVGNHIPPNTPVENCLFYNEVFEKLRRR</sequence>
<accession>A0A1E3AF21</accession>
<comment type="caution">
    <text evidence="2">The sequence shown here is derived from an EMBL/GenBank/DDBJ whole genome shotgun (WGS) entry which is preliminary data.</text>
</comment>
<dbReference type="RefSeq" id="WP_069153012.1">
    <property type="nucleotide sequence ID" value="NZ_MCGH01000002.1"/>
</dbReference>
<dbReference type="PANTHER" id="PTHR47099:SF1">
    <property type="entry name" value="METHYLCOBAMIDE:COM METHYLTRANSFERASE MTBA"/>
    <property type="match status" value="1"/>
</dbReference>
<proteinExistence type="predicted"/>
<evidence type="ECO:0000313" key="2">
    <source>
        <dbReference type="EMBL" id="ODM07342.1"/>
    </source>
</evidence>
<organism evidence="2 3">
    <name type="scientific">Eisenbergiella tayi</name>
    <dbReference type="NCBI Taxonomy" id="1432052"/>
    <lineage>
        <taxon>Bacteria</taxon>
        <taxon>Bacillati</taxon>
        <taxon>Bacillota</taxon>
        <taxon>Clostridia</taxon>
        <taxon>Lachnospirales</taxon>
        <taxon>Lachnospiraceae</taxon>
        <taxon>Eisenbergiella</taxon>
    </lineage>
</organism>